<feature type="compositionally biased region" description="Low complexity" evidence="3">
    <location>
        <begin position="52"/>
        <end position="77"/>
    </location>
</feature>
<dbReference type="Pfam" id="PF04203">
    <property type="entry name" value="Sortase"/>
    <property type="match status" value="1"/>
</dbReference>
<reference evidence="7 8" key="1">
    <citation type="submission" date="2020-12" db="EMBL/GenBank/DDBJ databases">
        <title>FDA dAtabase for Regulatory Grade micrObial Sequences (FDA-ARGOS): Supporting development and validation of Infectious Disease Dx tests.</title>
        <authorList>
            <person name="Sproer C."/>
            <person name="Gronow S."/>
            <person name="Severitt S."/>
            <person name="Schroder I."/>
            <person name="Tallon L."/>
            <person name="Sadzewicz L."/>
            <person name="Zhao X."/>
            <person name="Boylan J."/>
            <person name="Ott S."/>
            <person name="Bowen H."/>
            <person name="Vavikolanu K."/>
            <person name="Mehta A."/>
            <person name="Aluvathingal J."/>
            <person name="Nadendla S."/>
            <person name="Lowell S."/>
            <person name="Myers T."/>
            <person name="Yan Y."/>
            <person name="Sichtig H."/>
        </authorList>
    </citation>
    <scope>NUCLEOTIDE SEQUENCE [LARGE SCALE GENOMIC DNA]</scope>
    <source>
        <strain evidence="5 7">FDAARGOS_938</strain>
        <strain evidence="6 8">FDAARGOS_991</strain>
    </source>
</reference>
<evidence type="ECO:0000256" key="1">
    <source>
        <dbReference type="ARBA" id="ARBA00022801"/>
    </source>
</evidence>
<dbReference type="InterPro" id="IPR053465">
    <property type="entry name" value="Sortase_Class_E"/>
</dbReference>
<dbReference type="InterPro" id="IPR005754">
    <property type="entry name" value="Sortase"/>
</dbReference>
<dbReference type="SUPFAM" id="SSF63817">
    <property type="entry name" value="Sortase"/>
    <property type="match status" value="2"/>
</dbReference>
<evidence type="ECO:0000256" key="3">
    <source>
        <dbReference type="SAM" id="MobiDB-lite"/>
    </source>
</evidence>
<feature type="transmembrane region" description="Helical" evidence="4">
    <location>
        <begin position="12"/>
        <end position="30"/>
    </location>
</feature>
<dbReference type="Proteomes" id="UP000595198">
    <property type="component" value="Chromosome"/>
</dbReference>
<dbReference type="EMBL" id="CP066023">
    <property type="protein sequence ID" value="QQB81734.1"/>
    <property type="molecule type" value="Genomic_DNA"/>
</dbReference>
<dbReference type="NCBIfam" id="NF033747">
    <property type="entry name" value="class_E_sortase"/>
    <property type="match status" value="1"/>
</dbReference>
<evidence type="ECO:0000313" key="5">
    <source>
        <dbReference type="EMBL" id="QPR29897.1"/>
    </source>
</evidence>
<keyword evidence="1" id="KW-0378">Hydrolase</keyword>
<protein>
    <submittedName>
        <fullName evidence="5">Class E sortase</fullName>
    </submittedName>
</protein>
<dbReference type="CDD" id="cd05830">
    <property type="entry name" value="Sortase_E"/>
    <property type="match status" value="1"/>
</dbReference>
<dbReference type="InterPro" id="IPR023365">
    <property type="entry name" value="Sortase_dom-sf"/>
</dbReference>
<dbReference type="Gene3D" id="2.40.260.10">
    <property type="entry name" value="Sortase"/>
    <property type="match status" value="1"/>
</dbReference>
<evidence type="ECO:0000256" key="4">
    <source>
        <dbReference type="SAM" id="Phobius"/>
    </source>
</evidence>
<dbReference type="AlphaFoldDB" id="A0AB37G6U6"/>
<proteinExistence type="predicted"/>
<keyword evidence="4" id="KW-0812">Transmembrane</keyword>
<dbReference type="InterPro" id="IPR042003">
    <property type="entry name" value="Sortase_E"/>
</dbReference>
<dbReference type="GO" id="GO:0016787">
    <property type="term" value="F:hydrolase activity"/>
    <property type="evidence" value="ECO:0007669"/>
    <property type="project" value="UniProtKB-KW"/>
</dbReference>
<name>A0AB37G6U6_CORAY</name>
<keyword evidence="4" id="KW-1133">Transmembrane helix</keyword>
<feature type="region of interest" description="Disordered" evidence="3">
    <location>
        <begin position="44"/>
        <end position="77"/>
    </location>
</feature>
<feature type="active site" description="Acyl-thioester intermediate" evidence="2">
    <location>
        <position position="221"/>
    </location>
</feature>
<accession>A0AB37G6U6</accession>
<evidence type="ECO:0000256" key="2">
    <source>
        <dbReference type="PIRSR" id="PIRSR605754-1"/>
    </source>
</evidence>
<dbReference type="RefSeq" id="WP_197914119.1">
    <property type="nucleotide sequence ID" value="NZ_CP065628.1"/>
</dbReference>
<dbReference type="EMBL" id="CP065628">
    <property type="protein sequence ID" value="QPR29897.1"/>
    <property type="molecule type" value="Genomic_DNA"/>
</dbReference>
<evidence type="ECO:0000313" key="7">
    <source>
        <dbReference type="Proteomes" id="UP000594774"/>
    </source>
</evidence>
<feature type="active site" description="Proton donor/acceptor" evidence="2">
    <location>
        <position position="135"/>
    </location>
</feature>
<keyword evidence="4" id="KW-0472">Membrane</keyword>
<gene>
    <name evidence="5" type="ORF">I6G95_06400</name>
    <name evidence="6" type="ORF">I6H48_06975</name>
</gene>
<evidence type="ECO:0000313" key="6">
    <source>
        <dbReference type="EMBL" id="QQB81734.1"/>
    </source>
</evidence>
<organism evidence="5 7">
    <name type="scientific">Corynebacterium amycolatum</name>
    <dbReference type="NCBI Taxonomy" id="43765"/>
    <lineage>
        <taxon>Bacteria</taxon>
        <taxon>Bacillati</taxon>
        <taxon>Actinomycetota</taxon>
        <taxon>Actinomycetes</taxon>
        <taxon>Mycobacteriales</taxon>
        <taxon>Corynebacteriaceae</taxon>
        <taxon>Corynebacterium</taxon>
    </lineage>
</organism>
<evidence type="ECO:0000313" key="8">
    <source>
        <dbReference type="Proteomes" id="UP000595198"/>
    </source>
</evidence>
<sequence>MLSKIIGVIGELLLTAGVLVALFAFYLLYWSGLETGKAQQQARDELQQAWSAPVSAPAPVPEGAAPAPAPEGTEPAVEGSWMPGAAVALISAPKAGFSDLVVFEGVSQEVLRGGPGHYPSTALPGQVGNSSYAAHRDGHGAPFDNIDRLQTCDDITVETRDAIYRYKVLPVDGMAGAGESFDCVPEGTNVPEIPGQHIVTPDRADVLNPVDDATLLTLTTCHPQWDNTHRLIIHAVLAGVETKEVN</sequence>
<dbReference type="Proteomes" id="UP000594774">
    <property type="component" value="Chromosome"/>
</dbReference>
<keyword evidence="8" id="KW-1185">Reference proteome</keyword>